<reference evidence="4 5" key="1">
    <citation type="submission" date="2023-10" db="EMBL/GenBank/DDBJ databases">
        <title>Chromosome-scale genome assembly provides insights into flower coloration mechanisms of Canna indica.</title>
        <authorList>
            <person name="Li C."/>
        </authorList>
    </citation>
    <scope>NUCLEOTIDE SEQUENCE [LARGE SCALE GENOMIC DNA]</scope>
    <source>
        <tissue evidence="4">Flower</tissue>
    </source>
</reference>
<dbReference type="PANTHER" id="PTHR33155">
    <property type="entry name" value="FANTASTIC FOUR-LIKE PROTEIN (DUF3049)"/>
    <property type="match status" value="1"/>
</dbReference>
<dbReference type="Proteomes" id="UP001327560">
    <property type="component" value="Chromosome 2"/>
</dbReference>
<dbReference type="EMBL" id="CP136891">
    <property type="protein sequence ID" value="WOK97320.1"/>
    <property type="molecule type" value="Genomic_DNA"/>
</dbReference>
<name>A0AAQ3Q3P3_9LILI</name>
<feature type="compositionally biased region" description="Basic and acidic residues" evidence="2">
    <location>
        <begin position="243"/>
        <end position="252"/>
    </location>
</feature>
<dbReference type="AlphaFoldDB" id="A0AAQ3Q3P3"/>
<protein>
    <recommendedName>
        <fullName evidence="3">FAF domain-containing protein</fullName>
    </recommendedName>
</protein>
<dbReference type="InterPro" id="IPR046431">
    <property type="entry name" value="FAF_dom"/>
</dbReference>
<keyword evidence="5" id="KW-1185">Reference proteome</keyword>
<feature type="compositionally biased region" description="Acidic residues" evidence="2">
    <location>
        <begin position="220"/>
        <end position="242"/>
    </location>
</feature>
<evidence type="ECO:0000313" key="4">
    <source>
        <dbReference type="EMBL" id="WOK97320.1"/>
    </source>
</evidence>
<sequence>MATCGSLSSLFETPMPESPTLLDSLSPWSQIIPKKPVESARFTEIFGELHFQENSHKAIHQTPPPPHADLVPESPSNGCKSSWDSLLGFSSNDFPLNSSDKLQLCTERLGSESSDDVDDCSGGDLWKEELVADQQEMVNGGYSRNCSDVRTRTGGFPPPISSIGKSGKPWFYFKSYREGGRFVLREIRIPTHEFLRASREDGRLKLQLVLPREEILHEANEEEEEEEEEDDDDDDDDDDEGQEVIREKNVNEAKLANEHGKISADWGSNVFTLYRGHLARAYSYRSRCFVCLALGHLGRSCPKLTRGSSPDPAPLYRVTAPSLSIHASFPSCGFAKSPASESFSPSAPAMDYNKPLCDKCFLLASVATMEGRDLLHRKSLRVSVSGACCPSNQIVHQLALFFSVFDDDFLLWKARDMPNGNLLLLCSSSLAKSSLLNWRCLRLSSAMLEISEWDFDFGSLPDPLHLHVGLRLRGLSIEY</sequence>
<evidence type="ECO:0000256" key="1">
    <source>
        <dbReference type="ARBA" id="ARBA00008690"/>
    </source>
</evidence>
<evidence type="ECO:0000313" key="5">
    <source>
        <dbReference type="Proteomes" id="UP001327560"/>
    </source>
</evidence>
<feature type="domain" description="FAF" evidence="3">
    <location>
        <begin position="156"/>
        <end position="208"/>
    </location>
</feature>
<organism evidence="4 5">
    <name type="scientific">Canna indica</name>
    <name type="common">Indian-shot</name>
    <dbReference type="NCBI Taxonomy" id="4628"/>
    <lineage>
        <taxon>Eukaryota</taxon>
        <taxon>Viridiplantae</taxon>
        <taxon>Streptophyta</taxon>
        <taxon>Embryophyta</taxon>
        <taxon>Tracheophyta</taxon>
        <taxon>Spermatophyta</taxon>
        <taxon>Magnoliopsida</taxon>
        <taxon>Liliopsida</taxon>
        <taxon>Zingiberales</taxon>
        <taxon>Cannaceae</taxon>
        <taxon>Canna</taxon>
    </lineage>
</organism>
<accession>A0AAQ3Q3P3</accession>
<gene>
    <name evidence="4" type="ORF">Cni_G06028</name>
</gene>
<feature type="region of interest" description="Disordered" evidence="2">
    <location>
        <begin position="57"/>
        <end position="77"/>
    </location>
</feature>
<dbReference type="InterPro" id="IPR021410">
    <property type="entry name" value="FAF"/>
</dbReference>
<proteinExistence type="inferred from homology"/>
<comment type="similarity">
    <text evidence="1">Belongs to the fantastic four family.</text>
</comment>
<dbReference type="Pfam" id="PF11250">
    <property type="entry name" value="FAF"/>
    <property type="match status" value="1"/>
</dbReference>
<evidence type="ECO:0000256" key="2">
    <source>
        <dbReference type="SAM" id="MobiDB-lite"/>
    </source>
</evidence>
<evidence type="ECO:0000259" key="3">
    <source>
        <dbReference type="Pfam" id="PF11250"/>
    </source>
</evidence>
<feature type="region of interest" description="Disordered" evidence="2">
    <location>
        <begin position="216"/>
        <end position="252"/>
    </location>
</feature>
<dbReference type="PANTHER" id="PTHR33155:SF9">
    <property type="entry name" value="FANTASTIC FOUR-LIKE PROTEIN (DUF3049)"/>
    <property type="match status" value="1"/>
</dbReference>